<accession>A0A6S7I9A9</accession>
<proteinExistence type="predicted"/>
<sequence length="558" mass="64216">MSSGLSMDNNIEAMSTSTESIHHVCGLKESDLNEFFLAHDPEFNNEDLHDRVLIFDVMNEQRQTNNAVSTTTPILGVRLETCSIAVEVILPSPCAEGGLNLKEIEVISEQVKVSERKRHLDDAEQQQSQNKKSRAEYESDIDENIGTAVPIQVETTTEFGNDKLCTNENMAEYDFVNSEPVTIRAHKIFVHATFLAVHSKYFRAMFYSGMKEATSKEVHIKIHESEEQSHLKMLEAIYRPYILDNSSMEEFIADCEMIINCIEIKQKMPSTSDLAETVRGFLASEFNPFDTKWETDKFTSLSETLLRVLLGCENLETRSENTIFHALMYWIVSTGYNYHIIPNETESLLSLVKFGLLTIDYLYHVVQYHHIAKEMPSFSELYLNGITYHALPSSMKNIVPTRPKSHENTEQYTWVITKDEMEALRQKGRLTAEETENEPNIASDNCLISPRFWWCGYEMQMNMFLTKTFSLCLYGKLHLLVHGLKKRSRLPVKWFIRCDEIKFWPTSFVAYTIFTFETKSSGEDVIIRKRPEIENGRLVVPQAITIGICISHDPSRLR</sequence>
<protein>
    <submittedName>
        <fullName evidence="1">Kelch 20</fullName>
    </submittedName>
</protein>
<dbReference type="CDD" id="cd18186">
    <property type="entry name" value="BTB_POZ_ZBTB_KLHL-like"/>
    <property type="match status" value="1"/>
</dbReference>
<dbReference type="EMBL" id="CACRXK020008715">
    <property type="protein sequence ID" value="CAB4015435.1"/>
    <property type="molecule type" value="Genomic_DNA"/>
</dbReference>
<keyword evidence="2" id="KW-1185">Reference proteome</keyword>
<gene>
    <name evidence="1" type="ORF">PACLA_8A083774</name>
</gene>
<comment type="caution">
    <text evidence="1">The sequence shown here is derived from an EMBL/GenBank/DDBJ whole genome shotgun (WGS) entry which is preliminary data.</text>
</comment>
<dbReference type="InterPro" id="IPR000210">
    <property type="entry name" value="BTB/POZ_dom"/>
</dbReference>
<name>A0A6S7I9A9_PARCT</name>
<dbReference type="InterPro" id="IPR011705">
    <property type="entry name" value="BACK"/>
</dbReference>
<dbReference type="Gene3D" id="3.30.710.10">
    <property type="entry name" value="Potassium Channel Kv1.1, Chain A"/>
    <property type="match status" value="1"/>
</dbReference>
<dbReference type="InterPro" id="IPR045890">
    <property type="entry name" value="POB1-like"/>
</dbReference>
<dbReference type="PANTHER" id="PTHR46336:SF3">
    <property type="entry name" value="BTB_POZ DOMAIN-CONTAINING PROTEIN POB1"/>
    <property type="match status" value="1"/>
</dbReference>
<dbReference type="AlphaFoldDB" id="A0A6S7I9A9"/>
<dbReference type="Pfam" id="PF07707">
    <property type="entry name" value="BACK"/>
    <property type="match status" value="1"/>
</dbReference>
<dbReference type="InterPro" id="IPR011333">
    <property type="entry name" value="SKP1/BTB/POZ_sf"/>
</dbReference>
<dbReference type="SUPFAM" id="SSF54695">
    <property type="entry name" value="POZ domain"/>
    <property type="match status" value="1"/>
</dbReference>
<reference evidence="1" key="1">
    <citation type="submission" date="2020-04" db="EMBL/GenBank/DDBJ databases">
        <authorList>
            <person name="Alioto T."/>
            <person name="Alioto T."/>
            <person name="Gomez Garrido J."/>
        </authorList>
    </citation>
    <scope>NUCLEOTIDE SEQUENCE</scope>
    <source>
        <strain evidence="1">A484AB</strain>
    </source>
</reference>
<evidence type="ECO:0000313" key="2">
    <source>
        <dbReference type="Proteomes" id="UP001152795"/>
    </source>
</evidence>
<organism evidence="1 2">
    <name type="scientific">Paramuricea clavata</name>
    <name type="common">Red gorgonian</name>
    <name type="synonym">Violescent sea-whip</name>
    <dbReference type="NCBI Taxonomy" id="317549"/>
    <lineage>
        <taxon>Eukaryota</taxon>
        <taxon>Metazoa</taxon>
        <taxon>Cnidaria</taxon>
        <taxon>Anthozoa</taxon>
        <taxon>Octocorallia</taxon>
        <taxon>Malacalcyonacea</taxon>
        <taxon>Plexauridae</taxon>
        <taxon>Paramuricea</taxon>
    </lineage>
</organism>
<dbReference type="OrthoDB" id="5982674at2759"/>
<dbReference type="Proteomes" id="UP001152795">
    <property type="component" value="Unassembled WGS sequence"/>
</dbReference>
<dbReference type="Gene3D" id="1.25.40.420">
    <property type="match status" value="1"/>
</dbReference>
<evidence type="ECO:0000313" key="1">
    <source>
        <dbReference type="EMBL" id="CAB4015435.1"/>
    </source>
</evidence>
<dbReference type="PANTHER" id="PTHR46336">
    <property type="entry name" value="OS02G0260700 PROTEIN"/>
    <property type="match status" value="1"/>
</dbReference>
<dbReference type="PROSITE" id="PS50097">
    <property type="entry name" value="BTB"/>
    <property type="match status" value="1"/>
</dbReference>
<dbReference type="SMART" id="SM00875">
    <property type="entry name" value="BACK"/>
    <property type="match status" value="1"/>
</dbReference>
<dbReference type="Pfam" id="PF00651">
    <property type="entry name" value="BTB"/>
    <property type="match status" value="1"/>
</dbReference>